<sequence>GHRGVDNLILNRLGAHAIQYGLFSFGHDHLGLTIKNLGVPERRGKDEVSRWDPGCESMKTRLE</sequence>
<keyword evidence="3" id="KW-1185">Reference proteome</keyword>
<evidence type="ECO:0000313" key="3">
    <source>
        <dbReference type="Proteomes" id="UP000265520"/>
    </source>
</evidence>
<dbReference type="EMBL" id="LXQA011108761">
    <property type="protein sequence ID" value="MCI85167.1"/>
    <property type="molecule type" value="Genomic_DNA"/>
</dbReference>
<dbReference type="Proteomes" id="UP000265520">
    <property type="component" value="Unassembled WGS sequence"/>
</dbReference>
<proteinExistence type="predicted"/>
<feature type="region of interest" description="Disordered" evidence="1">
    <location>
        <begin position="43"/>
        <end position="63"/>
    </location>
</feature>
<comment type="caution">
    <text evidence="2">The sequence shown here is derived from an EMBL/GenBank/DDBJ whole genome shotgun (WGS) entry which is preliminary data.</text>
</comment>
<reference evidence="2 3" key="1">
    <citation type="journal article" date="2018" name="Front. Plant Sci.">
        <title>Red Clover (Trifolium pratense) and Zigzag Clover (T. medium) - A Picture of Genomic Similarities and Differences.</title>
        <authorList>
            <person name="Dluhosova J."/>
            <person name="Istvanek J."/>
            <person name="Nedelnik J."/>
            <person name="Repkova J."/>
        </authorList>
    </citation>
    <scope>NUCLEOTIDE SEQUENCE [LARGE SCALE GENOMIC DNA]</scope>
    <source>
        <strain evidence="3">cv. 10/8</strain>
        <tissue evidence="2">Leaf</tissue>
    </source>
</reference>
<name>A0A392VAK8_9FABA</name>
<protein>
    <submittedName>
        <fullName evidence="2">Uncharacterized protein</fullName>
    </submittedName>
</protein>
<accession>A0A392VAK8</accession>
<feature type="non-terminal residue" evidence="2">
    <location>
        <position position="1"/>
    </location>
</feature>
<organism evidence="2 3">
    <name type="scientific">Trifolium medium</name>
    <dbReference type="NCBI Taxonomy" id="97028"/>
    <lineage>
        <taxon>Eukaryota</taxon>
        <taxon>Viridiplantae</taxon>
        <taxon>Streptophyta</taxon>
        <taxon>Embryophyta</taxon>
        <taxon>Tracheophyta</taxon>
        <taxon>Spermatophyta</taxon>
        <taxon>Magnoliopsida</taxon>
        <taxon>eudicotyledons</taxon>
        <taxon>Gunneridae</taxon>
        <taxon>Pentapetalae</taxon>
        <taxon>rosids</taxon>
        <taxon>fabids</taxon>
        <taxon>Fabales</taxon>
        <taxon>Fabaceae</taxon>
        <taxon>Papilionoideae</taxon>
        <taxon>50 kb inversion clade</taxon>
        <taxon>NPAAA clade</taxon>
        <taxon>Hologalegina</taxon>
        <taxon>IRL clade</taxon>
        <taxon>Trifolieae</taxon>
        <taxon>Trifolium</taxon>
    </lineage>
</organism>
<evidence type="ECO:0000256" key="1">
    <source>
        <dbReference type="SAM" id="MobiDB-lite"/>
    </source>
</evidence>
<dbReference type="AlphaFoldDB" id="A0A392VAK8"/>
<evidence type="ECO:0000313" key="2">
    <source>
        <dbReference type="EMBL" id="MCI85167.1"/>
    </source>
</evidence>